<reference evidence="2" key="1">
    <citation type="submission" date="2023-07" db="EMBL/GenBank/DDBJ databases">
        <title>30 novel species of actinomycetes from the DSMZ collection.</title>
        <authorList>
            <person name="Nouioui I."/>
        </authorList>
    </citation>
    <scope>NUCLEOTIDE SEQUENCE [LARGE SCALE GENOMIC DNA]</scope>
    <source>
        <strain evidence="2">DSM 44399</strain>
    </source>
</reference>
<accession>A0ABU2JFQ3</accession>
<protein>
    <submittedName>
        <fullName evidence="1">Uncharacterized protein</fullName>
    </submittedName>
</protein>
<evidence type="ECO:0000313" key="1">
    <source>
        <dbReference type="EMBL" id="MDT0263819.1"/>
    </source>
</evidence>
<dbReference type="Proteomes" id="UP001183176">
    <property type="component" value="Unassembled WGS sequence"/>
</dbReference>
<sequence length="152" mass="16547">MTRLLTFEYSSCYGALAAAYTSGALAAEFGPEQVRVTLTVEAEERGWREPLIAELSLPDAHRRRFDTRLLGIVPDGDGPAWALVTSHVNLERESPLLVRALSAVLQARPHRRPLFDPSIRGSDEAWIADSPLRAANILVTEDFIAGAAPLAA</sequence>
<gene>
    <name evidence="1" type="ORF">RM423_20810</name>
</gene>
<keyword evidence="2" id="KW-1185">Reference proteome</keyword>
<name>A0ABU2JFQ3_9ACTN</name>
<proteinExistence type="predicted"/>
<organism evidence="1 2">
    <name type="scientific">Jatrophihabitans lederbergiae</name>
    <dbReference type="NCBI Taxonomy" id="3075547"/>
    <lineage>
        <taxon>Bacteria</taxon>
        <taxon>Bacillati</taxon>
        <taxon>Actinomycetota</taxon>
        <taxon>Actinomycetes</taxon>
        <taxon>Jatrophihabitantales</taxon>
        <taxon>Jatrophihabitantaceae</taxon>
        <taxon>Jatrophihabitans</taxon>
    </lineage>
</organism>
<dbReference type="EMBL" id="JAVREH010000053">
    <property type="protein sequence ID" value="MDT0263819.1"/>
    <property type="molecule type" value="Genomic_DNA"/>
</dbReference>
<comment type="caution">
    <text evidence="1">The sequence shown here is derived from an EMBL/GenBank/DDBJ whole genome shotgun (WGS) entry which is preliminary data.</text>
</comment>
<dbReference type="RefSeq" id="WP_311424962.1">
    <property type="nucleotide sequence ID" value="NZ_JAVREH010000053.1"/>
</dbReference>
<evidence type="ECO:0000313" key="2">
    <source>
        <dbReference type="Proteomes" id="UP001183176"/>
    </source>
</evidence>